<proteinExistence type="predicted"/>
<dbReference type="PANTHER" id="PTHR31672">
    <property type="entry name" value="BNACNNG10540D PROTEIN"/>
    <property type="match status" value="1"/>
</dbReference>
<comment type="caution">
    <text evidence="2">The sequence shown here is derived from an EMBL/GenBank/DDBJ whole genome shotgun (WGS) entry which is preliminary data.</text>
</comment>
<sequence length="302" mass="34310">MVGYRMLLSGPCNGLVCIAQHVSSGGAITNIVLYNPSLKQHKILPQSDLLCPADVFFRESKIFGFGYDSINNDYKVVRQHSWTWITGINHQNENIIMGGSMMIITEVFTLKTNTWRRVGFPDNAFVCDKFQCLFNGAIHRLVHNYSDSSLQLLCFDVSNETSHLFQVPNGITKLGGTCVYGDSLSIFNLVLKGNEPWCDMWVMEEYGVDNSWTLLHSIRLFSSSVDYPHGRWSILGFGMNGELIFRHPYAEKIAMWRYPHEESFENVAEFHRDPFVGFNSIGFHRVVACVESLVSLNDEEGN</sequence>
<dbReference type="InterPro" id="IPR017451">
    <property type="entry name" value="F-box-assoc_interact_dom"/>
</dbReference>
<organism evidence="2 3">
    <name type="scientific">Corchorus olitorius</name>
    <dbReference type="NCBI Taxonomy" id="93759"/>
    <lineage>
        <taxon>Eukaryota</taxon>
        <taxon>Viridiplantae</taxon>
        <taxon>Streptophyta</taxon>
        <taxon>Embryophyta</taxon>
        <taxon>Tracheophyta</taxon>
        <taxon>Spermatophyta</taxon>
        <taxon>Magnoliopsida</taxon>
        <taxon>eudicotyledons</taxon>
        <taxon>Gunneridae</taxon>
        <taxon>Pentapetalae</taxon>
        <taxon>rosids</taxon>
        <taxon>malvids</taxon>
        <taxon>Malvales</taxon>
        <taxon>Malvaceae</taxon>
        <taxon>Grewioideae</taxon>
        <taxon>Apeibeae</taxon>
        <taxon>Corchorus</taxon>
    </lineage>
</organism>
<gene>
    <name evidence="2" type="ORF">COLO4_06782</name>
</gene>
<evidence type="ECO:0000313" key="2">
    <source>
        <dbReference type="EMBL" id="OMP08104.1"/>
    </source>
</evidence>
<dbReference type="InterPro" id="IPR050796">
    <property type="entry name" value="SCF_F-box_component"/>
</dbReference>
<dbReference type="NCBIfam" id="TIGR01640">
    <property type="entry name" value="F_box_assoc_1"/>
    <property type="match status" value="1"/>
</dbReference>
<dbReference type="Pfam" id="PF08268">
    <property type="entry name" value="FBA_3"/>
    <property type="match status" value="1"/>
</dbReference>
<keyword evidence="3" id="KW-1185">Reference proteome</keyword>
<protein>
    <recommendedName>
        <fullName evidence="1">F-box associated beta-propeller type 3 domain-containing protein</fullName>
    </recommendedName>
</protein>
<dbReference type="OrthoDB" id="5314306at2759"/>
<accession>A0A1R3KM07</accession>
<dbReference type="STRING" id="93759.A0A1R3KM07"/>
<dbReference type="PANTHER" id="PTHR31672:SF13">
    <property type="entry name" value="F-BOX PROTEIN CPR30-LIKE"/>
    <property type="match status" value="1"/>
</dbReference>
<evidence type="ECO:0000313" key="3">
    <source>
        <dbReference type="Proteomes" id="UP000187203"/>
    </source>
</evidence>
<name>A0A1R3KM07_9ROSI</name>
<dbReference type="EMBL" id="AWUE01012901">
    <property type="protein sequence ID" value="OMP08104.1"/>
    <property type="molecule type" value="Genomic_DNA"/>
</dbReference>
<reference evidence="3" key="1">
    <citation type="submission" date="2013-09" db="EMBL/GenBank/DDBJ databases">
        <title>Corchorus olitorius genome sequencing.</title>
        <authorList>
            <person name="Alam M."/>
            <person name="Haque M.S."/>
            <person name="Islam M.S."/>
            <person name="Emdad E.M."/>
            <person name="Islam M.M."/>
            <person name="Ahmed B."/>
            <person name="Halim A."/>
            <person name="Hossen Q.M.M."/>
            <person name="Hossain M.Z."/>
            <person name="Ahmed R."/>
            <person name="Khan M.M."/>
            <person name="Islam R."/>
            <person name="Rashid M.M."/>
            <person name="Khan S.A."/>
            <person name="Rahman M.S."/>
            <person name="Alam M."/>
            <person name="Yahiya A.S."/>
            <person name="Khan M.S."/>
            <person name="Azam M.S."/>
            <person name="Haque T."/>
            <person name="Lashkar M.Z.H."/>
            <person name="Akhand A.I."/>
            <person name="Morshed G."/>
            <person name="Roy S."/>
            <person name="Uddin K.S."/>
            <person name="Rabeya T."/>
            <person name="Hossain A.S."/>
            <person name="Chowdhury A."/>
            <person name="Snigdha A.R."/>
            <person name="Mortoza M.S."/>
            <person name="Matin S.A."/>
            <person name="Hoque S.M.E."/>
            <person name="Islam M.K."/>
            <person name="Roy D.K."/>
            <person name="Haider R."/>
            <person name="Moosa M.M."/>
            <person name="Elias S.M."/>
            <person name="Hasan A.M."/>
            <person name="Jahan S."/>
            <person name="Shafiuddin M."/>
            <person name="Mahmood N."/>
            <person name="Shommy N.S."/>
        </authorList>
    </citation>
    <scope>NUCLEOTIDE SEQUENCE [LARGE SCALE GENOMIC DNA]</scope>
    <source>
        <strain evidence="3">cv. O-4</strain>
    </source>
</reference>
<dbReference type="AlphaFoldDB" id="A0A1R3KM07"/>
<evidence type="ECO:0000259" key="1">
    <source>
        <dbReference type="Pfam" id="PF08268"/>
    </source>
</evidence>
<dbReference type="Proteomes" id="UP000187203">
    <property type="component" value="Unassembled WGS sequence"/>
</dbReference>
<dbReference type="InterPro" id="IPR013187">
    <property type="entry name" value="F-box-assoc_dom_typ3"/>
</dbReference>
<feature type="domain" description="F-box associated beta-propeller type 3" evidence="1">
    <location>
        <begin position="9"/>
        <end position="247"/>
    </location>
</feature>